<name>A0A939BCA4_9CLOT</name>
<evidence type="ECO:0000313" key="2">
    <source>
        <dbReference type="Proteomes" id="UP000713880"/>
    </source>
</evidence>
<evidence type="ECO:0000313" key="1">
    <source>
        <dbReference type="EMBL" id="MBM6827379.1"/>
    </source>
</evidence>
<organism evidence="1 2">
    <name type="scientific">Mordavella massiliensis</name>
    <dbReference type="NCBI Taxonomy" id="1871024"/>
    <lineage>
        <taxon>Bacteria</taxon>
        <taxon>Bacillati</taxon>
        <taxon>Bacillota</taxon>
        <taxon>Clostridia</taxon>
        <taxon>Eubacteriales</taxon>
        <taxon>Clostridiaceae</taxon>
        <taxon>Mordavella</taxon>
    </lineage>
</organism>
<accession>A0A939BCA4</accession>
<dbReference type="RefSeq" id="WP_204909398.1">
    <property type="nucleotide sequence ID" value="NZ_JACJLV010000033.1"/>
</dbReference>
<dbReference type="EMBL" id="JACJLV010000033">
    <property type="protein sequence ID" value="MBM6827379.1"/>
    <property type="molecule type" value="Genomic_DNA"/>
</dbReference>
<proteinExistence type="predicted"/>
<keyword evidence="2" id="KW-1185">Reference proteome</keyword>
<sequence length="153" mass="17266">MMIEKNDEAMRSKIWRIATIVSSVLIVLIAIFLLTKLFTTNPVEGSWVNEDGSLELKFQGSGEVTAVLPEFSEGGKVEIPMTYTLDKDDKNISISYDEEELRAIAEGSEGLYTEEMLENALSPVTTSFDYSVDQEELTLTEREYGEQFVFTEK</sequence>
<dbReference type="Proteomes" id="UP000713880">
    <property type="component" value="Unassembled WGS sequence"/>
</dbReference>
<comment type="caution">
    <text evidence="1">The sequence shown here is derived from an EMBL/GenBank/DDBJ whole genome shotgun (WGS) entry which is preliminary data.</text>
</comment>
<protein>
    <submittedName>
        <fullName evidence="1">Uncharacterized protein</fullName>
    </submittedName>
</protein>
<dbReference type="AlphaFoldDB" id="A0A939BCA4"/>
<reference evidence="1" key="1">
    <citation type="submission" date="2020-08" db="EMBL/GenBank/DDBJ databases">
        <authorList>
            <person name="Cejkova D."/>
            <person name="Kubasova T."/>
            <person name="Jahodarova E."/>
            <person name="Rychlik I."/>
        </authorList>
    </citation>
    <scope>NUCLEOTIDE SEQUENCE</scope>
    <source>
        <strain evidence="1">An420c</strain>
    </source>
</reference>
<reference evidence="1" key="2">
    <citation type="journal article" date="2021" name="Sci. Rep.">
        <title>The distribution of antibiotic resistance genes in chicken gut microbiota commensals.</title>
        <authorList>
            <person name="Juricova H."/>
            <person name="Matiasovicova J."/>
            <person name="Kubasova T."/>
            <person name="Cejkova D."/>
            <person name="Rychlik I."/>
        </authorList>
    </citation>
    <scope>NUCLEOTIDE SEQUENCE</scope>
    <source>
        <strain evidence="1">An420c</strain>
    </source>
</reference>
<gene>
    <name evidence="1" type="ORF">H6A13_09785</name>
</gene>